<gene>
    <name evidence="2" type="ORF">ASZ90_019115</name>
</gene>
<keyword evidence="1" id="KW-0472">Membrane</keyword>
<comment type="caution">
    <text evidence="2">The sequence shown here is derived from an EMBL/GenBank/DDBJ whole genome shotgun (WGS) entry which is preliminary data.</text>
</comment>
<feature type="transmembrane region" description="Helical" evidence="1">
    <location>
        <begin position="6"/>
        <end position="25"/>
    </location>
</feature>
<proteinExistence type="predicted"/>
<sequence>MLPTIIGIIFLVFFALVVYWFLTTIQKPVDSKKGYAWRELRYGLDFETAPEIMAYPNEHIAEGENNLKLIPVKDAWMACWSIQNGFLEEEQEEKPAVDADHGLVMRIYEAGDLLRHHDIKVDKLSGCCRLYLRKYRAYYVSLGYRRGKKFYPLLVSNTVMPNEMQ</sequence>
<protein>
    <submittedName>
        <fullName evidence="2">Uncharacterized protein</fullName>
    </submittedName>
</protein>
<dbReference type="AlphaFoldDB" id="A0A0W8E491"/>
<name>A0A0W8E491_9ZZZZ</name>
<accession>A0A0W8E491</accession>
<reference evidence="2" key="1">
    <citation type="journal article" date="2015" name="Proc. Natl. Acad. Sci. U.S.A.">
        <title>Networks of energetic and metabolic interactions define dynamics in microbial communities.</title>
        <authorList>
            <person name="Embree M."/>
            <person name="Liu J.K."/>
            <person name="Al-Bassam M.M."/>
            <person name="Zengler K."/>
        </authorList>
    </citation>
    <scope>NUCLEOTIDE SEQUENCE</scope>
</reference>
<evidence type="ECO:0000313" key="2">
    <source>
        <dbReference type="EMBL" id="KUG03479.1"/>
    </source>
</evidence>
<keyword evidence="1" id="KW-1133">Transmembrane helix</keyword>
<keyword evidence="1" id="KW-0812">Transmembrane</keyword>
<organism evidence="2">
    <name type="scientific">hydrocarbon metagenome</name>
    <dbReference type="NCBI Taxonomy" id="938273"/>
    <lineage>
        <taxon>unclassified sequences</taxon>
        <taxon>metagenomes</taxon>
        <taxon>ecological metagenomes</taxon>
    </lineage>
</organism>
<dbReference type="EMBL" id="LNQE01001879">
    <property type="protein sequence ID" value="KUG03479.1"/>
    <property type="molecule type" value="Genomic_DNA"/>
</dbReference>
<evidence type="ECO:0000256" key="1">
    <source>
        <dbReference type="SAM" id="Phobius"/>
    </source>
</evidence>